<evidence type="ECO:0000313" key="2">
    <source>
        <dbReference type="Proteomes" id="UP001164250"/>
    </source>
</evidence>
<evidence type="ECO:0000313" key="1">
    <source>
        <dbReference type="EMBL" id="KAJ0094572.1"/>
    </source>
</evidence>
<proteinExistence type="predicted"/>
<organism evidence="1 2">
    <name type="scientific">Pistacia atlantica</name>
    <dbReference type="NCBI Taxonomy" id="434234"/>
    <lineage>
        <taxon>Eukaryota</taxon>
        <taxon>Viridiplantae</taxon>
        <taxon>Streptophyta</taxon>
        <taxon>Embryophyta</taxon>
        <taxon>Tracheophyta</taxon>
        <taxon>Spermatophyta</taxon>
        <taxon>Magnoliopsida</taxon>
        <taxon>eudicotyledons</taxon>
        <taxon>Gunneridae</taxon>
        <taxon>Pentapetalae</taxon>
        <taxon>rosids</taxon>
        <taxon>malvids</taxon>
        <taxon>Sapindales</taxon>
        <taxon>Anacardiaceae</taxon>
        <taxon>Pistacia</taxon>
    </lineage>
</organism>
<dbReference type="EMBL" id="CM047902">
    <property type="protein sequence ID" value="KAJ0094572.1"/>
    <property type="molecule type" value="Genomic_DNA"/>
</dbReference>
<gene>
    <name evidence="1" type="ORF">Patl1_16782</name>
</gene>
<protein>
    <submittedName>
        <fullName evidence="1">Uncharacterized protein</fullName>
    </submittedName>
</protein>
<name>A0ACC1B6M9_9ROSI</name>
<accession>A0ACC1B6M9</accession>
<comment type="caution">
    <text evidence="1">The sequence shown here is derived from an EMBL/GenBank/DDBJ whole genome shotgun (WGS) entry which is preliminary data.</text>
</comment>
<keyword evidence="2" id="KW-1185">Reference proteome</keyword>
<reference evidence="2" key="1">
    <citation type="journal article" date="2023" name="G3 (Bethesda)">
        <title>Genome assembly and association tests identify interacting loci associated with vigor, precocity, and sex in interspecific pistachio rootstocks.</title>
        <authorList>
            <person name="Palmer W."/>
            <person name="Jacygrad E."/>
            <person name="Sagayaradj S."/>
            <person name="Cavanaugh K."/>
            <person name="Han R."/>
            <person name="Bertier L."/>
            <person name="Beede B."/>
            <person name="Kafkas S."/>
            <person name="Golino D."/>
            <person name="Preece J."/>
            <person name="Michelmore R."/>
        </authorList>
    </citation>
    <scope>NUCLEOTIDE SEQUENCE [LARGE SCALE GENOMIC DNA]</scope>
</reference>
<sequence>MDGSSQLVEEGVSLNEWEQIQLPSLSNNTPPLPTTPSNEWDVVAIRDNYLQDSLSFFPPNQHKGLPVPPQVEEEPNSAIRLITIINFRIAAKVRYRAVNLVGFRSFLSVTGVITAVLLSLLYARMRRWRSRVQEENNRLILLVKEKDQKIGQLLIQVAQMNELLSARVKVPVIRIR</sequence>
<dbReference type="Proteomes" id="UP001164250">
    <property type="component" value="Chromosome 6"/>
</dbReference>